<dbReference type="Pfam" id="PF12887">
    <property type="entry name" value="SICA_alpha"/>
    <property type="match status" value="1"/>
</dbReference>
<dbReference type="InterPro" id="IPR024290">
    <property type="entry name" value="SICA_extracell_a"/>
</dbReference>
<dbReference type="GeneID" id="24269163"/>
<keyword evidence="2" id="KW-0812">Transmembrane</keyword>
<dbReference type="RefSeq" id="XP_012336882.1">
    <property type="nucleotide sequence ID" value="XM_012481459.1"/>
</dbReference>
<evidence type="ECO:0000313" key="5">
    <source>
        <dbReference type="Proteomes" id="UP000054561"/>
    </source>
</evidence>
<feature type="compositionally biased region" description="Polar residues" evidence="1">
    <location>
        <begin position="480"/>
        <end position="491"/>
    </location>
</feature>
<gene>
    <name evidence="4" type="ORF">AK88_03849</name>
</gene>
<organism evidence="4 5">
    <name type="scientific">Plasmodium fragile</name>
    <dbReference type="NCBI Taxonomy" id="5857"/>
    <lineage>
        <taxon>Eukaryota</taxon>
        <taxon>Sar</taxon>
        <taxon>Alveolata</taxon>
        <taxon>Apicomplexa</taxon>
        <taxon>Aconoidasida</taxon>
        <taxon>Haemosporida</taxon>
        <taxon>Plasmodiidae</taxon>
        <taxon>Plasmodium</taxon>
        <taxon>Plasmodium (Plasmodium)</taxon>
    </lineage>
</organism>
<evidence type="ECO:0000259" key="3">
    <source>
        <dbReference type="Pfam" id="PF12887"/>
    </source>
</evidence>
<proteinExistence type="predicted"/>
<feature type="domain" description="Schizont-infected cell agglutination extracellular alpha" evidence="3">
    <location>
        <begin position="4"/>
        <end position="160"/>
    </location>
</feature>
<feature type="region of interest" description="Disordered" evidence="1">
    <location>
        <begin position="178"/>
        <end position="204"/>
    </location>
</feature>
<evidence type="ECO:0000256" key="1">
    <source>
        <dbReference type="SAM" id="MobiDB-lite"/>
    </source>
</evidence>
<reference evidence="4 5" key="1">
    <citation type="submission" date="2014-03" db="EMBL/GenBank/DDBJ databases">
        <title>The Genome Sequence of Plasmodium fragile nilgiri.</title>
        <authorList>
            <consortium name="The Broad Institute Genomics Platform"/>
            <consortium name="The Broad Institute Genome Sequencing Center for Infectious Disease"/>
            <person name="Neafsey D."/>
            <person name="Duraisingh M."/>
            <person name="Young S.K."/>
            <person name="Zeng Q."/>
            <person name="Gargeya S."/>
            <person name="Abouelleil A."/>
            <person name="Alvarado L."/>
            <person name="Chapman S.B."/>
            <person name="Gainer-Dewar J."/>
            <person name="Goldberg J."/>
            <person name="Griggs A."/>
            <person name="Gujja S."/>
            <person name="Hansen M."/>
            <person name="Howarth C."/>
            <person name="Imamovic A."/>
            <person name="Larimer J."/>
            <person name="Pearson M."/>
            <person name="Poon T.W."/>
            <person name="Priest M."/>
            <person name="Roberts A."/>
            <person name="Saif S."/>
            <person name="Shea T."/>
            <person name="Sykes S."/>
            <person name="Wortman J."/>
            <person name="Nusbaum C."/>
            <person name="Birren B."/>
        </authorList>
    </citation>
    <scope>NUCLEOTIDE SEQUENCE [LARGE SCALE GENOMIC DNA]</scope>
    <source>
        <strain evidence="5">nilgiri</strain>
    </source>
</reference>
<feature type="compositionally biased region" description="Low complexity" evidence="1">
    <location>
        <begin position="268"/>
        <end position="291"/>
    </location>
</feature>
<keyword evidence="2" id="KW-0472">Membrane</keyword>
<keyword evidence="5" id="KW-1185">Reference proteome</keyword>
<feature type="compositionally biased region" description="Gly residues" evidence="1">
    <location>
        <begin position="439"/>
        <end position="461"/>
    </location>
</feature>
<name>A0A0D9QHN0_PLAFR</name>
<feature type="compositionally biased region" description="Polar residues" evidence="1">
    <location>
        <begin position="497"/>
        <end position="517"/>
    </location>
</feature>
<dbReference type="EMBL" id="KQ001692">
    <property type="protein sequence ID" value="KJP86473.1"/>
    <property type="molecule type" value="Genomic_DNA"/>
</dbReference>
<dbReference type="AlphaFoldDB" id="A0A0D9QHN0"/>
<keyword evidence="2" id="KW-1133">Transmembrane helix</keyword>
<feature type="region of interest" description="Disordered" evidence="1">
    <location>
        <begin position="245"/>
        <end position="529"/>
    </location>
</feature>
<accession>A0A0D9QHN0</accession>
<feature type="compositionally biased region" description="Low complexity" evidence="1">
    <location>
        <begin position="345"/>
        <end position="362"/>
    </location>
</feature>
<evidence type="ECO:0000313" key="4">
    <source>
        <dbReference type="EMBL" id="KJP86473.1"/>
    </source>
</evidence>
<dbReference type="OMA" id="QGHGGHA"/>
<feature type="compositionally biased region" description="Pro residues" evidence="1">
    <location>
        <begin position="378"/>
        <end position="387"/>
    </location>
</feature>
<dbReference type="Proteomes" id="UP000054561">
    <property type="component" value="Unassembled WGS sequence"/>
</dbReference>
<feature type="compositionally biased region" description="Low complexity" evidence="1">
    <location>
        <begin position="408"/>
        <end position="432"/>
    </location>
</feature>
<feature type="compositionally biased region" description="Basic and acidic residues" evidence="1">
    <location>
        <begin position="249"/>
        <end position="260"/>
    </location>
</feature>
<feature type="compositionally biased region" description="Pro residues" evidence="1">
    <location>
        <begin position="319"/>
        <end position="329"/>
    </location>
</feature>
<protein>
    <recommendedName>
        <fullName evidence="3">Schizont-infected cell agglutination extracellular alpha domain-containing protein</fullName>
    </recommendedName>
</protein>
<sequence>MQSTLWKDITVLLDEFVEHLDDENLDQYAANCLNAGYWSESKQGILMAKKVADRLMCTLMTGALYFMNGWGTQSGGSHTTDPNNAALKEHIRCAIVNVFMYILLASKCRSQMGIDYAWHIVKDMEPGLGSGLINKNKCGQGVFEDIKIGELQMEKMIKKWLESKESLTDRFASPAIQSTCSKKPEELDGATPHANATDDNTELTQHEKDAIRELGRGMKTIVEEVKTGVMQCAEDNGACMTSIEAVTGRNREGDDSEGKATKSVASDKPAPNVAAGAAAKPAATKPQAPASPVLPQAPSAAPAGGTDGGQGPGQGPGPGQQPPPPPPPRTASAGTQKGKDAETAGTCTKSSTSTNTNGSCISLSLGCTSDQDLGLPDSVPPDPPGPTPGEKKADDATIQGSPQPPPDASQTPPRASQPASAGTADTTPAAAPVPQPDGVSGGEGKRIGQGPGSGEQWGGAMFGSTDTEGCTGNHHPDSSGPGSTGTVNPGSCGSGSTGVQNTGFSGPDSTSAGTANTGDGKRGFGLDPALLPGHGNLHGSYGTYVSQQKGGGTYGGELGDSTIPPIFTAKDIFLSSPVLIFFAFVTSLILLFFLGKVSKHNAHKRRDPVHSYP</sequence>
<feature type="transmembrane region" description="Helical" evidence="2">
    <location>
        <begin position="572"/>
        <end position="595"/>
    </location>
</feature>
<feature type="compositionally biased region" description="Gly residues" evidence="1">
    <location>
        <begin position="305"/>
        <end position="318"/>
    </location>
</feature>
<dbReference type="VEuPathDB" id="PlasmoDB:AK88_03849"/>
<evidence type="ECO:0000256" key="2">
    <source>
        <dbReference type="SAM" id="Phobius"/>
    </source>
</evidence>